<feature type="transmembrane region" description="Helical" evidence="2">
    <location>
        <begin position="202"/>
        <end position="222"/>
    </location>
</feature>
<dbReference type="AlphaFoldDB" id="A0A5J6V2Z7"/>
<feature type="transmembrane region" description="Helical" evidence="2">
    <location>
        <begin position="175"/>
        <end position="196"/>
    </location>
</feature>
<dbReference type="InterPro" id="IPR021403">
    <property type="entry name" value="DUF3043"/>
</dbReference>
<name>A0A5J6V2Z7_9MICO</name>
<dbReference type="KEGG" id="serw:FY030_05410"/>
<evidence type="ECO:0000256" key="2">
    <source>
        <dbReference type="SAM" id="Phobius"/>
    </source>
</evidence>
<evidence type="ECO:0000256" key="1">
    <source>
        <dbReference type="SAM" id="MobiDB-lite"/>
    </source>
</evidence>
<dbReference type="EMBL" id="CP044427">
    <property type="protein sequence ID" value="QFG68229.1"/>
    <property type="molecule type" value="Genomic_DNA"/>
</dbReference>
<dbReference type="Pfam" id="PF11241">
    <property type="entry name" value="DUF3043"/>
    <property type="match status" value="1"/>
</dbReference>
<evidence type="ECO:0000313" key="3">
    <source>
        <dbReference type="EMBL" id="QFG68229.1"/>
    </source>
</evidence>
<gene>
    <name evidence="3" type="ORF">FY030_05410</name>
</gene>
<evidence type="ECO:0000313" key="4">
    <source>
        <dbReference type="Proteomes" id="UP000326546"/>
    </source>
</evidence>
<feature type="compositionally biased region" description="Basic and acidic residues" evidence="1">
    <location>
        <begin position="109"/>
        <end position="119"/>
    </location>
</feature>
<proteinExistence type="predicted"/>
<keyword evidence="4" id="KW-1185">Reference proteome</keyword>
<keyword evidence="2" id="KW-0812">Transmembrane</keyword>
<protein>
    <submittedName>
        <fullName evidence="3">DUF3043 domain-containing protein</fullName>
    </submittedName>
</protein>
<feature type="region of interest" description="Disordered" evidence="1">
    <location>
        <begin position="89"/>
        <end position="119"/>
    </location>
</feature>
<keyword evidence="2" id="KW-1133">Transmembrane helix</keyword>
<accession>A0A5J6V2Z7</accession>
<reference evidence="3 4" key="1">
    <citation type="submission" date="2019-09" db="EMBL/GenBank/DDBJ databases">
        <title>Serinicoccus pratensis sp. nov., isolated from meadow soil.</title>
        <authorList>
            <person name="Zhang W."/>
        </authorList>
    </citation>
    <scope>NUCLEOTIDE SEQUENCE [LARGE SCALE GENOMIC DNA]</scope>
    <source>
        <strain evidence="3 4">W204</strain>
    </source>
</reference>
<dbReference type="Proteomes" id="UP000326546">
    <property type="component" value="Chromosome"/>
</dbReference>
<dbReference type="OrthoDB" id="5194448at2"/>
<sequence>MISCTRAVSLAVRGSAVRGSTAGVVLAVSSVTIPTLASPTAPTGPRPERGRAAAVGGGAGAAYTGLVLFGKKTATSEASDTAAAEYAAQAQVTPVDSSGPQGKGRPTPRRREAEAANRRPLVVDHKAMNAEQKAKVRAERAKARESMLRGEERYLPPRDRGPQRRFLRDAVDSRWNIGEVLLPVMLFLLVMTFLPMEWARMSAFLAVYGLILFGIVDCWLLWKRTKKSFVREFGEEPGRGSAWYLVMRSFQMRGSRVPRAAVERGSELHRR</sequence>
<organism evidence="3 4">
    <name type="scientific">Ornithinimicrobium pratense</name>
    <dbReference type="NCBI Taxonomy" id="2593973"/>
    <lineage>
        <taxon>Bacteria</taxon>
        <taxon>Bacillati</taxon>
        <taxon>Actinomycetota</taxon>
        <taxon>Actinomycetes</taxon>
        <taxon>Micrococcales</taxon>
        <taxon>Ornithinimicrobiaceae</taxon>
        <taxon>Ornithinimicrobium</taxon>
    </lineage>
</organism>
<keyword evidence="2" id="KW-0472">Membrane</keyword>